<feature type="repeat" description="HEAT" evidence="2">
    <location>
        <begin position="707"/>
        <end position="745"/>
    </location>
</feature>
<dbReference type="InterPro" id="IPR016024">
    <property type="entry name" value="ARM-type_fold"/>
</dbReference>
<feature type="compositionally biased region" description="Basic and acidic residues" evidence="3">
    <location>
        <begin position="422"/>
        <end position="434"/>
    </location>
</feature>
<evidence type="ECO:0000313" key="4">
    <source>
        <dbReference type="Proteomes" id="UP000504606"/>
    </source>
</evidence>
<dbReference type="PANTHER" id="PTHR10648">
    <property type="entry name" value="SERINE/THREONINE-PROTEIN PHOSPHATASE PP2A 65 KDA REGULATORY SUBUNIT"/>
    <property type="match status" value="1"/>
</dbReference>
<organism evidence="4 5">
    <name type="scientific">Frankliniella occidentalis</name>
    <name type="common">Western flower thrips</name>
    <name type="synonym">Euthrips occidentalis</name>
    <dbReference type="NCBI Taxonomy" id="133901"/>
    <lineage>
        <taxon>Eukaryota</taxon>
        <taxon>Metazoa</taxon>
        <taxon>Ecdysozoa</taxon>
        <taxon>Arthropoda</taxon>
        <taxon>Hexapoda</taxon>
        <taxon>Insecta</taxon>
        <taxon>Pterygota</taxon>
        <taxon>Neoptera</taxon>
        <taxon>Paraneoptera</taxon>
        <taxon>Thysanoptera</taxon>
        <taxon>Terebrantia</taxon>
        <taxon>Thripoidea</taxon>
        <taxon>Thripidae</taxon>
        <taxon>Frankliniella</taxon>
    </lineage>
</organism>
<evidence type="ECO:0000256" key="3">
    <source>
        <dbReference type="SAM" id="MobiDB-lite"/>
    </source>
</evidence>
<feature type="region of interest" description="Disordered" evidence="3">
    <location>
        <begin position="406"/>
        <end position="514"/>
    </location>
</feature>
<gene>
    <name evidence="5" type="primary">LOC113203049</name>
</gene>
<feature type="compositionally biased region" description="Polar residues" evidence="3">
    <location>
        <begin position="456"/>
        <end position="480"/>
    </location>
</feature>
<feature type="compositionally biased region" description="Acidic residues" evidence="3">
    <location>
        <begin position="435"/>
        <end position="450"/>
    </location>
</feature>
<evidence type="ECO:0000256" key="1">
    <source>
        <dbReference type="ARBA" id="ARBA00022737"/>
    </source>
</evidence>
<dbReference type="SUPFAM" id="SSF48371">
    <property type="entry name" value="ARM repeat"/>
    <property type="match status" value="1"/>
</dbReference>
<dbReference type="GO" id="GO:0019888">
    <property type="term" value="F:protein phosphatase regulator activity"/>
    <property type="evidence" value="ECO:0007669"/>
    <property type="project" value="TreeGrafter"/>
</dbReference>
<feature type="region of interest" description="Disordered" evidence="3">
    <location>
        <begin position="1"/>
        <end position="42"/>
    </location>
</feature>
<reference evidence="5" key="1">
    <citation type="journal article" date="2018" name="Proc. Natl. Acad. Sci. U.S.A.">
        <title>Phylogenomics and the evolution of hemipteroid insects.</title>
        <authorList>
            <person name="Johnson K.P."/>
            <person name="Dietrich C.H."/>
            <person name="Friedrich F."/>
            <person name="Beutel R.G."/>
            <person name="Wipfler B."/>
            <person name="Peters R.S."/>
            <person name="Allen J.M."/>
            <person name="Petersen M."/>
            <person name="Donath A."/>
            <person name="Walden K.K."/>
            <person name="Kozlov A.M."/>
            <person name="Podsiadlowski L."/>
            <person name="Mayer C."/>
            <person name="Meusemann K."/>
            <person name="Vasilikopoulos A."/>
            <person name="Waterhouse R.M."/>
            <person name="Cameron S.L."/>
            <person name="Weirauch C."/>
            <person name="Swanson D.R."/>
            <person name="Percy D.M."/>
            <person name="Hardy N.B."/>
            <person name="Terry I."/>
            <person name="Liu S."/>
            <person name="Zhou X."/>
            <person name="Misof B."/>
            <person name="Robertson H.M."/>
            <person name="Yoshizawa K."/>
        </authorList>
    </citation>
    <scope>NUCLEOTIDE SEQUENCE</scope>
    <source>
        <tissue evidence="5">Whole organism</tissue>
    </source>
</reference>
<feature type="compositionally biased region" description="Basic and acidic residues" evidence="3">
    <location>
        <begin position="1"/>
        <end position="22"/>
    </location>
</feature>
<keyword evidence="1" id="KW-0677">Repeat</keyword>
<feature type="compositionally biased region" description="Polar residues" evidence="3">
    <location>
        <begin position="27"/>
        <end position="40"/>
    </location>
</feature>
<feature type="compositionally biased region" description="Basic and acidic residues" evidence="3">
    <location>
        <begin position="631"/>
        <end position="645"/>
    </location>
</feature>
<dbReference type="Gene3D" id="1.25.10.10">
    <property type="entry name" value="Leucine-rich Repeat Variant"/>
    <property type="match status" value="2"/>
</dbReference>
<dbReference type="InterPro" id="IPR051023">
    <property type="entry name" value="PP2A_Regulatory_Subunit_A"/>
</dbReference>
<accession>A0A9C6TZB4</accession>
<feature type="region of interest" description="Disordered" evidence="3">
    <location>
        <begin position="631"/>
        <end position="651"/>
    </location>
</feature>
<dbReference type="GO" id="GO:0005737">
    <property type="term" value="C:cytoplasm"/>
    <property type="evidence" value="ECO:0007669"/>
    <property type="project" value="TreeGrafter"/>
</dbReference>
<reference evidence="5" key="2">
    <citation type="submission" date="2025-08" db="UniProtKB">
        <authorList>
            <consortium name="RefSeq"/>
        </authorList>
    </citation>
    <scope>IDENTIFICATION</scope>
    <source>
        <tissue evidence="5">Whole organism</tissue>
    </source>
</reference>
<feature type="region of interest" description="Disordered" evidence="3">
    <location>
        <begin position="551"/>
        <end position="578"/>
    </location>
</feature>
<keyword evidence="4" id="KW-1185">Reference proteome</keyword>
<name>A0A9C6TZB4_FRAOC</name>
<protein>
    <submittedName>
        <fullName evidence="5">Serine/threonine-protein phosphatase 4 regulatory subunit 1</fullName>
    </submittedName>
</protein>
<dbReference type="InterPro" id="IPR021133">
    <property type="entry name" value="HEAT_type_2"/>
</dbReference>
<dbReference type="Proteomes" id="UP000504606">
    <property type="component" value="Unplaced"/>
</dbReference>
<dbReference type="AlphaFoldDB" id="A0A9C6TZB4"/>
<feature type="compositionally biased region" description="Low complexity" evidence="3">
    <location>
        <begin position="567"/>
        <end position="578"/>
    </location>
</feature>
<dbReference type="PROSITE" id="PS50077">
    <property type="entry name" value="HEAT_REPEAT"/>
    <property type="match status" value="1"/>
</dbReference>
<feature type="compositionally biased region" description="Polar residues" evidence="3">
    <location>
        <begin position="494"/>
        <end position="513"/>
    </location>
</feature>
<evidence type="ECO:0000313" key="5">
    <source>
        <dbReference type="RefSeq" id="XP_052121327.1"/>
    </source>
</evidence>
<dbReference type="GeneID" id="113203049"/>
<evidence type="ECO:0000256" key="2">
    <source>
        <dbReference type="PROSITE-ProRule" id="PRU00103"/>
    </source>
</evidence>
<dbReference type="InterPro" id="IPR011989">
    <property type="entry name" value="ARM-like"/>
</dbReference>
<dbReference type="OrthoDB" id="340346at2759"/>
<dbReference type="PANTHER" id="PTHR10648:SF1">
    <property type="entry name" value="SERINE_THREONINE-PROTEIN PHOSPHATASE 4 REGULATORY SUBUNIT 1"/>
    <property type="match status" value="1"/>
</dbReference>
<dbReference type="KEGG" id="foc:113203049"/>
<proteinExistence type="predicted"/>
<dbReference type="RefSeq" id="XP_052121327.1">
    <property type="nucleotide sequence ID" value="XM_052265367.1"/>
</dbReference>
<sequence length="999" mass="112171">MAEMVNREVGEDADGVDRDEPSHSAMLENQSEQDQESTPLETLGAVAVSAMSDDGAGDPDAAAAQGYDSYDFLPPLQRLEKYALTPQLYKRDRNMVGRLFLETLKSVADNPHDVASVLWILYNMSENKDPAIRIELMDHIPHIAMLCHSEKEKLLYVVDHLLPLVAKQLTDPDDQVRKAAQVTLLVLMDQSLVGQSAVEEVVCPVVNILSGADQHPGKAVQLMSKMAPFLGREATERLFLSRFCDLCHDSDMNVRKMCAAYFGEFCAVVGQPTTEETLLGRFVDLCQDDVPGVRKACAEVIMSVSCACTLQRRKTVLAPMFVTLLWDSTRWVRSSAFKTLGPFISTFAVPSVADLVYNENGELVLVNREGCEFRLNRNADKGEADVEDGWEAVDESIRSHVERKKALKREHMQQSNFLSSSHKTDQDFDMKDCWDNLEEDDNDLNEDESSLEPVNHETNSGMQNVQTEDSRELPSSSDNLPNGDITVKVEFENEGSQDNQSPQTSAPSKTASRQEAGLFSDLRNALDMEYSRSESSSDCVTLETDLDDYWHSQGDDASENSLEKDLSSFSSTPATTPSEEWDFNSFQYWRVPIPEIPNMDELAESDLGNLSVDCPSDTTVKECDMKSDDLLGNEFADKDNEEGRQSDSATLRSAVQQDIVPQELVELFVSMTNPPQAHMIDVEIALHCAFSLPAVALTLGRENWIFLRRTYEALAADMQWKVRRTVACSIHELAEILGEELTAKDLVPIYTGLIKDLDEVRIGALKHLADFVRLLPSAERKSFLNQFEMFLVTDNEWNWRFREELAQQLLRIIPLYSPEETCNYLVPVAIALLRDKVAAVRSSALVLVTGLINHVTTEGPLLRKLLPQLAQEFANSTRWERRQAFALLCSHLVSGRVLGGDQFAREVLPYLLDLSYDRVPNVRLAVAKTVASDIMAHQFFSSAQSPHQEVLMQVLKRLINDKDRDVRFFADLRRGMPSFTHQLSVCSVSQMNEWQAAEH</sequence>